<sequence>MARYGNARPGFKIIKFTAGDGKRWLNINHMSVIFVIVFDCNQVVHVKAVGLGL</sequence>
<name>A0A098GG31_LEGMI</name>
<dbReference type="KEGG" id="tmc:LMI_1642"/>
<gene>
    <name evidence="1" type="ORF">LMI_1642</name>
</gene>
<dbReference type="AlphaFoldDB" id="A0A098GG31"/>
<reference evidence="2" key="1">
    <citation type="submission" date="2014-09" db="EMBL/GenBank/DDBJ databases">
        <authorList>
            <person name="Gomez-Valero L."/>
        </authorList>
    </citation>
    <scope>NUCLEOTIDE SEQUENCE [LARGE SCALE GENOMIC DNA]</scope>
    <source>
        <strain evidence="2">ATCC33218</strain>
    </source>
</reference>
<evidence type="ECO:0000313" key="1">
    <source>
        <dbReference type="EMBL" id="CEG60940.1"/>
    </source>
</evidence>
<proteinExistence type="predicted"/>
<organism evidence="1 2">
    <name type="scientific">Legionella micdadei</name>
    <name type="common">Tatlockia micdadei</name>
    <dbReference type="NCBI Taxonomy" id="451"/>
    <lineage>
        <taxon>Bacteria</taxon>
        <taxon>Pseudomonadati</taxon>
        <taxon>Pseudomonadota</taxon>
        <taxon>Gammaproteobacteria</taxon>
        <taxon>Legionellales</taxon>
        <taxon>Legionellaceae</taxon>
        <taxon>Legionella</taxon>
    </lineage>
</organism>
<accession>A0A098GG31</accession>
<dbReference type="Proteomes" id="UP000032414">
    <property type="component" value="Chromosome I"/>
</dbReference>
<dbReference type="HOGENOM" id="CLU_3067114_0_0_6"/>
<dbReference type="EMBL" id="LN614830">
    <property type="protein sequence ID" value="CEG60940.1"/>
    <property type="molecule type" value="Genomic_DNA"/>
</dbReference>
<protein>
    <submittedName>
        <fullName evidence="1">Uncharacterized protein</fullName>
    </submittedName>
</protein>
<evidence type="ECO:0000313" key="2">
    <source>
        <dbReference type="Proteomes" id="UP000032414"/>
    </source>
</evidence>